<accession>A0AAV7SPX2</accession>
<dbReference type="AlphaFoldDB" id="A0AAV7SPX2"/>
<dbReference type="EMBL" id="JANPWB010000008">
    <property type="protein sequence ID" value="KAJ1166086.1"/>
    <property type="molecule type" value="Genomic_DNA"/>
</dbReference>
<name>A0AAV7SPX2_PLEWA</name>
<comment type="caution">
    <text evidence="1">The sequence shown here is derived from an EMBL/GenBank/DDBJ whole genome shotgun (WGS) entry which is preliminary data.</text>
</comment>
<protein>
    <submittedName>
        <fullName evidence="1">Uncharacterized protein</fullName>
    </submittedName>
</protein>
<sequence>MMAPLLSADVQYTETHSSFSQSSLVRMNRRQKTDTGVPYHAEVVHCPLAAMGLMCLEETSGSQAKQRTPSLSSLTSMISWPVPRTAFE</sequence>
<proteinExistence type="predicted"/>
<reference evidence="1" key="1">
    <citation type="journal article" date="2022" name="bioRxiv">
        <title>Sequencing and chromosome-scale assembly of the giantPleurodeles waltlgenome.</title>
        <authorList>
            <person name="Brown T."/>
            <person name="Elewa A."/>
            <person name="Iarovenko S."/>
            <person name="Subramanian E."/>
            <person name="Araus A.J."/>
            <person name="Petzold A."/>
            <person name="Susuki M."/>
            <person name="Suzuki K.-i.T."/>
            <person name="Hayashi T."/>
            <person name="Toyoda A."/>
            <person name="Oliveira C."/>
            <person name="Osipova E."/>
            <person name="Leigh N.D."/>
            <person name="Simon A."/>
            <person name="Yun M.H."/>
        </authorList>
    </citation>
    <scope>NUCLEOTIDE SEQUENCE</scope>
    <source>
        <strain evidence="1">20211129_DDA</strain>
        <tissue evidence="1">Liver</tissue>
    </source>
</reference>
<evidence type="ECO:0000313" key="1">
    <source>
        <dbReference type="EMBL" id="KAJ1166086.1"/>
    </source>
</evidence>
<evidence type="ECO:0000313" key="2">
    <source>
        <dbReference type="Proteomes" id="UP001066276"/>
    </source>
</evidence>
<gene>
    <name evidence="1" type="ORF">NDU88_006496</name>
</gene>
<organism evidence="1 2">
    <name type="scientific">Pleurodeles waltl</name>
    <name type="common">Iberian ribbed newt</name>
    <dbReference type="NCBI Taxonomy" id="8319"/>
    <lineage>
        <taxon>Eukaryota</taxon>
        <taxon>Metazoa</taxon>
        <taxon>Chordata</taxon>
        <taxon>Craniata</taxon>
        <taxon>Vertebrata</taxon>
        <taxon>Euteleostomi</taxon>
        <taxon>Amphibia</taxon>
        <taxon>Batrachia</taxon>
        <taxon>Caudata</taxon>
        <taxon>Salamandroidea</taxon>
        <taxon>Salamandridae</taxon>
        <taxon>Pleurodelinae</taxon>
        <taxon>Pleurodeles</taxon>
    </lineage>
</organism>
<dbReference type="Proteomes" id="UP001066276">
    <property type="component" value="Chromosome 4_2"/>
</dbReference>
<keyword evidence="2" id="KW-1185">Reference proteome</keyword>